<dbReference type="AlphaFoldDB" id="A0A1I4XWB4"/>
<sequence length="62" mass="6627">MPGQGDIALISCGESERFARLSGRTFIIDDGEILQGEVLDDVIVVGVVTHIIIALEVSDVPF</sequence>
<name>A0A1I4XWB4_9GAMM</name>
<dbReference type="Proteomes" id="UP000242222">
    <property type="component" value="Unassembled WGS sequence"/>
</dbReference>
<proteinExistence type="predicted"/>
<dbReference type="EMBL" id="FOVC01000005">
    <property type="protein sequence ID" value="SFN30067.1"/>
    <property type="molecule type" value="Genomic_DNA"/>
</dbReference>
<protein>
    <submittedName>
        <fullName evidence="1">Uncharacterized protein</fullName>
    </submittedName>
</protein>
<keyword evidence="2" id="KW-1185">Reference proteome</keyword>
<evidence type="ECO:0000313" key="1">
    <source>
        <dbReference type="EMBL" id="SFN30067.1"/>
    </source>
</evidence>
<gene>
    <name evidence="1" type="ORF">SAMN05216516_10541</name>
</gene>
<organism evidence="1 2">
    <name type="scientific">Izhakiella capsodis</name>
    <dbReference type="NCBI Taxonomy" id="1367852"/>
    <lineage>
        <taxon>Bacteria</taxon>
        <taxon>Pseudomonadati</taxon>
        <taxon>Pseudomonadota</taxon>
        <taxon>Gammaproteobacteria</taxon>
        <taxon>Enterobacterales</taxon>
        <taxon>Erwiniaceae</taxon>
        <taxon>Izhakiella</taxon>
    </lineage>
</organism>
<evidence type="ECO:0000313" key="2">
    <source>
        <dbReference type="Proteomes" id="UP000242222"/>
    </source>
</evidence>
<reference evidence="2" key="1">
    <citation type="submission" date="2016-10" db="EMBL/GenBank/DDBJ databases">
        <authorList>
            <person name="Varghese N."/>
            <person name="Submissions S."/>
        </authorList>
    </citation>
    <scope>NUCLEOTIDE SEQUENCE [LARGE SCALE GENOMIC DNA]</scope>
    <source>
        <strain evidence="2">N6PO6</strain>
    </source>
</reference>
<accession>A0A1I4XWB4</accession>